<gene>
    <name evidence="9" type="ORF">BOH78_0457</name>
</gene>
<evidence type="ECO:0000256" key="4">
    <source>
        <dbReference type="ARBA" id="ARBA00022490"/>
    </source>
</evidence>
<dbReference type="VEuPathDB" id="FungiDB:C5L36_0B09620"/>
<dbReference type="Gene3D" id="3.30.230.70">
    <property type="entry name" value="GHMP Kinase, N-terminal domain"/>
    <property type="match status" value="1"/>
</dbReference>
<dbReference type="GO" id="GO:0016075">
    <property type="term" value="P:rRNA catabolic process"/>
    <property type="evidence" value="ECO:0007669"/>
    <property type="project" value="TreeGrafter"/>
</dbReference>
<dbReference type="PANTHER" id="PTHR11097">
    <property type="entry name" value="EXOSOME COMPLEX EXONUCLEASE RIBOSOMAL RNA PROCESSING PROTEIN"/>
    <property type="match status" value="1"/>
</dbReference>
<dbReference type="GO" id="GO:0000177">
    <property type="term" value="C:cytoplasmic exosome (RNase complex)"/>
    <property type="evidence" value="ECO:0007669"/>
    <property type="project" value="UniProtKB-ARBA"/>
</dbReference>
<keyword evidence="7" id="KW-0694">RNA-binding</keyword>
<evidence type="ECO:0000256" key="1">
    <source>
        <dbReference type="ARBA" id="ARBA00004496"/>
    </source>
</evidence>
<evidence type="ECO:0000256" key="8">
    <source>
        <dbReference type="ARBA" id="ARBA00023242"/>
    </source>
</evidence>
<keyword evidence="4" id="KW-0963">Cytoplasm</keyword>
<evidence type="ECO:0000256" key="3">
    <source>
        <dbReference type="ARBA" id="ARBA00006678"/>
    </source>
</evidence>
<accession>A0A1V2LTI0</accession>
<dbReference type="GO" id="GO:0034476">
    <property type="term" value="P:U5 snRNA 3'-end processing"/>
    <property type="evidence" value="ECO:0007669"/>
    <property type="project" value="TreeGrafter"/>
</dbReference>
<dbReference type="SUPFAM" id="SSF54211">
    <property type="entry name" value="Ribosomal protein S5 domain 2-like"/>
    <property type="match status" value="1"/>
</dbReference>
<dbReference type="GO" id="GO:0035925">
    <property type="term" value="F:mRNA 3'-UTR AU-rich region binding"/>
    <property type="evidence" value="ECO:0007669"/>
    <property type="project" value="TreeGrafter"/>
</dbReference>
<name>A0A1V2LTI0_PICKU</name>
<reference evidence="10" key="1">
    <citation type="journal article" date="2017" name="Genome Announc.">
        <title>Genome sequences of Cyberlindnera fabianii 65, Pichia kudriavzevii 129, and Saccharomyces cerevisiae 131 isolated from fermented masau fruits in Zimbabwe.</title>
        <authorList>
            <person name="van Rijswijck I.M.H."/>
            <person name="Derks M.F.L."/>
            <person name="Abee T."/>
            <person name="de Ridder D."/>
            <person name="Smid E.J."/>
        </authorList>
    </citation>
    <scope>NUCLEOTIDE SEQUENCE [LARGE SCALE GENOMIC DNA]</scope>
    <source>
        <strain evidence="10">129</strain>
    </source>
</reference>
<comment type="subcellular location">
    <subcellularLocation>
        <location evidence="1">Cytoplasm</location>
    </subcellularLocation>
    <subcellularLocation>
        <location evidence="2">Nucleus</location>
        <location evidence="2">Nucleolus</location>
    </subcellularLocation>
</comment>
<evidence type="ECO:0000313" key="10">
    <source>
        <dbReference type="Proteomes" id="UP000189274"/>
    </source>
</evidence>
<dbReference type="InterPro" id="IPR020568">
    <property type="entry name" value="Ribosomal_Su5_D2-typ_SF"/>
</dbReference>
<dbReference type="GO" id="GO:0034473">
    <property type="term" value="P:U1 snRNA 3'-end processing"/>
    <property type="evidence" value="ECO:0007669"/>
    <property type="project" value="TreeGrafter"/>
</dbReference>
<dbReference type="GO" id="GO:0034475">
    <property type="term" value="P:U4 snRNA 3'-end processing"/>
    <property type="evidence" value="ECO:0007669"/>
    <property type="project" value="TreeGrafter"/>
</dbReference>
<dbReference type="InterPro" id="IPR050590">
    <property type="entry name" value="Exosome_comp_Rrp42_subfam"/>
</dbReference>
<evidence type="ECO:0000256" key="2">
    <source>
        <dbReference type="ARBA" id="ARBA00004604"/>
    </source>
</evidence>
<dbReference type="EMBL" id="MQVM01000002">
    <property type="protein sequence ID" value="ONH77330.1"/>
    <property type="molecule type" value="Genomic_DNA"/>
</dbReference>
<keyword evidence="8" id="KW-0539">Nucleus</keyword>
<evidence type="ECO:0000313" key="9">
    <source>
        <dbReference type="EMBL" id="ONH77330.1"/>
    </source>
</evidence>
<dbReference type="Proteomes" id="UP000189274">
    <property type="component" value="Unassembled WGS sequence"/>
</dbReference>
<dbReference type="GO" id="GO:0000176">
    <property type="term" value="C:nuclear exosome (RNase complex)"/>
    <property type="evidence" value="ECO:0007669"/>
    <property type="project" value="TreeGrafter"/>
</dbReference>
<evidence type="ECO:0000256" key="7">
    <source>
        <dbReference type="ARBA" id="ARBA00022884"/>
    </source>
</evidence>
<keyword evidence="5" id="KW-0698">rRNA processing</keyword>
<dbReference type="PANTHER" id="PTHR11097:SF9">
    <property type="entry name" value="EXOSOME COMPLEX COMPONENT RRP43"/>
    <property type="match status" value="1"/>
</dbReference>
<dbReference type="GO" id="GO:0071035">
    <property type="term" value="P:nuclear polyadenylation-dependent rRNA catabolic process"/>
    <property type="evidence" value="ECO:0007669"/>
    <property type="project" value="TreeGrafter"/>
</dbReference>
<evidence type="ECO:0000256" key="5">
    <source>
        <dbReference type="ARBA" id="ARBA00022552"/>
    </source>
</evidence>
<dbReference type="GO" id="GO:0071038">
    <property type="term" value="P:TRAMP-dependent tRNA surveillance pathway"/>
    <property type="evidence" value="ECO:0007669"/>
    <property type="project" value="TreeGrafter"/>
</dbReference>
<dbReference type="GO" id="GO:0000467">
    <property type="term" value="P:exonucleolytic trimming to generate mature 3'-end of 5.8S rRNA from tricistronic rRNA transcript (SSU-rRNA, 5.8S rRNA, LSU-rRNA)"/>
    <property type="evidence" value="ECO:0007669"/>
    <property type="project" value="TreeGrafter"/>
</dbReference>
<dbReference type="GO" id="GO:0005730">
    <property type="term" value="C:nucleolus"/>
    <property type="evidence" value="ECO:0007669"/>
    <property type="project" value="UniProtKB-SubCell"/>
</dbReference>
<protein>
    <submittedName>
        <fullName evidence="9">Exosome complex component RRP43</fullName>
    </submittedName>
</protein>
<comment type="caution">
    <text evidence="9">The sequence shown here is derived from an EMBL/GenBank/DDBJ whole genome shotgun (WGS) entry which is preliminary data.</text>
</comment>
<proteinExistence type="inferred from homology"/>
<evidence type="ECO:0000256" key="6">
    <source>
        <dbReference type="ARBA" id="ARBA00022835"/>
    </source>
</evidence>
<dbReference type="InterPro" id="IPR027408">
    <property type="entry name" value="PNPase/RNase_PH_dom_sf"/>
</dbReference>
<dbReference type="AlphaFoldDB" id="A0A1V2LTI0"/>
<keyword evidence="6" id="KW-0271">Exosome</keyword>
<comment type="similarity">
    <text evidence="3">Belongs to the RNase PH family.</text>
</comment>
<dbReference type="GO" id="GO:0071028">
    <property type="term" value="P:nuclear mRNA surveillance"/>
    <property type="evidence" value="ECO:0007669"/>
    <property type="project" value="TreeGrafter"/>
</dbReference>
<organism evidence="9 10">
    <name type="scientific">Pichia kudriavzevii</name>
    <name type="common">Yeast</name>
    <name type="synonym">Issatchenkia orientalis</name>
    <dbReference type="NCBI Taxonomy" id="4909"/>
    <lineage>
        <taxon>Eukaryota</taxon>
        <taxon>Fungi</taxon>
        <taxon>Dikarya</taxon>
        <taxon>Ascomycota</taxon>
        <taxon>Saccharomycotina</taxon>
        <taxon>Pichiomycetes</taxon>
        <taxon>Pichiales</taxon>
        <taxon>Pichiaceae</taxon>
        <taxon>Pichia</taxon>
    </lineage>
</organism>
<sequence>METSVVLKNTVFSPSELALIAPDITLQKYISAGYRPSLREFEEFKPVVISKAGISRYNTEDRANDSTSVIGSSSVKCGGTSIICTISAGVVEDDFEAINDYRMRLDADIIVDEERGNEEEIELLGGDLLNENGAVYPVVEIARGSNAPPGPEEIGLGEQLYASVLHSGLISREELRVNVGLQSMDEKGEVVIITGDEVGAIKKKFSFVLYARLEVFGKTGPLFDQCYAALVKALRDTKLPNVYLNERESIMRTRGGKRNANVNIQSFDLVCDPTEYRDLKLREDRICWASTFGIADMYDANDGGAGEDEQMHGGEMESNSILLADLEGDAENDISKRITALSNGKGEFVSVTIERGNGSPFTSDMIRHALGLAQTRANDMIGKF</sequence>